<dbReference type="RefSeq" id="WP_039752984.1">
    <property type="nucleotide sequence ID" value="NZ_JTCM02000001.1"/>
</dbReference>
<accession>A0A846GZI1</accession>
<comment type="caution">
    <text evidence="1">The sequence shown here is derived from an EMBL/GenBank/DDBJ whole genome shotgun (WGS) entry which is preliminary data.</text>
</comment>
<keyword evidence="2" id="KW-1185">Reference proteome</keyword>
<dbReference type="EMBL" id="JTCM02000001">
    <property type="protein sequence ID" value="NEU71146.1"/>
    <property type="molecule type" value="Genomic_DNA"/>
</dbReference>
<sequence>MKEVKAPTSSSYHDYLISSLKDPEHAAAYIGVMLELEEEGREPELLRSALKNVVDARLLSDNLSEEAKLHYEQLDKMLSESGGSEIYTLIEFLDALGYRIALVPKD</sequence>
<proteinExistence type="predicted"/>
<organism evidence="1 2">
    <name type="scientific">Hassallia byssoidea VB512170</name>
    <dbReference type="NCBI Taxonomy" id="1304833"/>
    <lineage>
        <taxon>Bacteria</taxon>
        <taxon>Bacillati</taxon>
        <taxon>Cyanobacteriota</taxon>
        <taxon>Cyanophyceae</taxon>
        <taxon>Nostocales</taxon>
        <taxon>Tolypothrichaceae</taxon>
        <taxon>Hassallia</taxon>
    </lineage>
</organism>
<name>A0A846GZI1_9CYAN</name>
<dbReference type="Proteomes" id="UP000031549">
    <property type="component" value="Unassembled WGS sequence"/>
</dbReference>
<gene>
    <name evidence="1" type="ORF">PI95_000775</name>
</gene>
<evidence type="ECO:0000313" key="1">
    <source>
        <dbReference type="EMBL" id="NEU71146.1"/>
    </source>
</evidence>
<dbReference type="AlphaFoldDB" id="A0A846GZI1"/>
<protein>
    <submittedName>
        <fullName evidence="1">Transcriptional regulator</fullName>
    </submittedName>
</protein>
<evidence type="ECO:0000313" key="2">
    <source>
        <dbReference type="Proteomes" id="UP000031549"/>
    </source>
</evidence>
<reference evidence="1 2" key="1">
    <citation type="journal article" date="2015" name="Genome Announc.">
        <title>Draft Genome Sequence of Cyanobacterium Hassallia byssoidea Strain VB512170, Isolated from Monuments in India.</title>
        <authorList>
            <person name="Singh D."/>
            <person name="Chandrababunaidu M.M."/>
            <person name="Panda A."/>
            <person name="Sen D."/>
            <person name="Bhattacharyya S."/>
            <person name="Adhikary S.P."/>
            <person name="Tripathy S."/>
        </authorList>
    </citation>
    <scope>NUCLEOTIDE SEQUENCE [LARGE SCALE GENOMIC DNA]</scope>
    <source>
        <strain evidence="1 2">VB512170</strain>
    </source>
</reference>